<comment type="catalytic activity">
    <reaction evidence="8">
        <text>L-serine + acetyl-CoA = O-acetyl-L-serine + CoA</text>
        <dbReference type="Rhea" id="RHEA:24560"/>
        <dbReference type="ChEBI" id="CHEBI:33384"/>
        <dbReference type="ChEBI" id="CHEBI:57287"/>
        <dbReference type="ChEBI" id="CHEBI:57288"/>
        <dbReference type="ChEBI" id="CHEBI:58340"/>
        <dbReference type="EC" id="2.3.1.30"/>
    </reaction>
</comment>
<comment type="similarity">
    <text evidence="2">Belongs to the transferase hexapeptide repeat family.</text>
</comment>
<dbReference type="InterPro" id="IPR011004">
    <property type="entry name" value="Trimer_LpxA-like_sf"/>
</dbReference>
<dbReference type="InterPro" id="IPR045304">
    <property type="entry name" value="LbH_SAT"/>
</dbReference>
<protein>
    <recommendedName>
        <fullName evidence="3">serine O-acetyltransferase</fullName>
        <ecNumber evidence="3">2.3.1.30</ecNumber>
    </recommendedName>
</protein>
<dbReference type="RefSeq" id="WP_208672888.1">
    <property type="nucleotide sequence ID" value="NZ_CP030139.2"/>
</dbReference>
<reference evidence="9 10" key="1">
    <citation type="journal article" date="2018" name="Sci. Rep.">
        <title>Genome Features and Biochemical Characteristics of a Robust, Fast Growing and Naturally Transformable Cyanobacterium Synechococcus elongatus PCC 11801 Isolated from India.</title>
        <authorList>
            <person name="Jaiswal D."/>
            <person name="Sengupta A."/>
            <person name="Sohoni S."/>
            <person name="Sengupta S."/>
            <person name="Phadnavis A.G."/>
            <person name="Pakrasi H.B."/>
            <person name="Wangikar P.P."/>
        </authorList>
    </citation>
    <scope>NUCLEOTIDE SEQUENCE [LARGE SCALE GENOMIC DNA]</scope>
    <source>
        <strain evidence="9 10">PCC 11801</strain>
    </source>
</reference>
<evidence type="ECO:0000256" key="6">
    <source>
        <dbReference type="ARBA" id="ARBA00023192"/>
    </source>
</evidence>
<proteinExistence type="inferred from homology"/>
<evidence type="ECO:0000256" key="2">
    <source>
        <dbReference type="ARBA" id="ARBA00007274"/>
    </source>
</evidence>
<dbReference type="GO" id="GO:0009001">
    <property type="term" value="F:serine O-acetyltransferase activity"/>
    <property type="evidence" value="ECO:0007669"/>
    <property type="project" value="UniProtKB-EC"/>
</dbReference>
<dbReference type="SUPFAM" id="SSF51161">
    <property type="entry name" value="Trimeric LpxA-like enzymes"/>
    <property type="match status" value="1"/>
</dbReference>
<keyword evidence="6" id="KW-0198">Cysteine biosynthesis</keyword>
<keyword evidence="4" id="KW-0028">Amino-acid biosynthesis</keyword>
<keyword evidence="5" id="KW-0808">Transferase</keyword>
<accession>A0AAN1QP17</accession>
<keyword evidence="7" id="KW-0012">Acyltransferase</keyword>
<dbReference type="InterPro" id="IPR053376">
    <property type="entry name" value="Serine_acetyltransferase"/>
</dbReference>
<sequence>MSLPPRSDRAEIRTGWGLDSIVSALSQASTDPHPHHLLSDQFYPLPSRESLGAILHGLRSVLFPRHFGDPELSAETTHYFIGNTLDKTLNLLSEQIRRELWLQHLTQGTPESAPAVLSHRASELTQAFAQALPEIKRLLDSDVNAAYLGDPAAQSISEILFCYPGITAITFHRLAHRLYQLGLPLLARITAEVSHSETGIDIHPGAAIGGSFFIDHGTGVVIGETCVIGDRVRIYQAVTLGAKSFPRDETGALIKGQARHPVIEDDVVIYAGATLLGRITVGRGSTIGGNVWLTRNVPPGSFISQAQIRSENFESGGGI</sequence>
<evidence type="ECO:0000256" key="3">
    <source>
        <dbReference type="ARBA" id="ARBA00013266"/>
    </source>
</evidence>
<dbReference type="InterPro" id="IPR001451">
    <property type="entry name" value="Hexapep"/>
</dbReference>
<dbReference type="Gene3D" id="2.160.10.10">
    <property type="entry name" value="Hexapeptide repeat proteins"/>
    <property type="match status" value="1"/>
</dbReference>
<dbReference type="Gene3D" id="1.10.3130.10">
    <property type="entry name" value="serine acetyltransferase, domain 1"/>
    <property type="match status" value="1"/>
</dbReference>
<organism evidence="9 10">
    <name type="scientific">Synechococcus elongatus PCC 11801</name>
    <dbReference type="NCBI Taxonomy" id="2219813"/>
    <lineage>
        <taxon>Bacteria</taxon>
        <taxon>Bacillati</taxon>
        <taxon>Cyanobacteriota</taxon>
        <taxon>Cyanophyceae</taxon>
        <taxon>Synechococcales</taxon>
        <taxon>Synechococcaceae</taxon>
        <taxon>Synechococcus</taxon>
    </lineage>
</organism>
<comment type="pathway">
    <text evidence="1">Amino-acid biosynthesis; L-cysteine biosynthesis; L-cysteine from L-serine: step 1/2.</text>
</comment>
<evidence type="ECO:0000256" key="5">
    <source>
        <dbReference type="ARBA" id="ARBA00022679"/>
    </source>
</evidence>
<dbReference type="InterPro" id="IPR042122">
    <property type="entry name" value="Ser_AcTrfase_N_sf"/>
</dbReference>
<dbReference type="NCBIfam" id="NF041874">
    <property type="entry name" value="EPS_EpsC"/>
    <property type="match status" value="1"/>
</dbReference>
<dbReference type="PANTHER" id="PTHR42811">
    <property type="entry name" value="SERINE ACETYLTRANSFERASE"/>
    <property type="match status" value="1"/>
</dbReference>
<name>A0AAN1QP17_SYNEL</name>
<dbReference type="FunFam" id="2.160.10.10:FF:000015">
    <property type="entry name" value="Serine acetyltransferase, plasmid"/>
    <property type="match status" value="1"/>
</dbReference>
<dbReference type="GO" id="GO:0031470">
    <property type="term" value="C:carboxysome"/>
    <property type="evidence" value="ECO:0007669"/>
    <property type="project" value="UniProtKB-ARBA"/>
</dbReference>
<dbReference type="GO" id="GO:0043886">
    <property type="term" value="F:structural constituent of carboxysome shell"/>
    <property type="evidence" value="ECO:0007669"/>
    <property type="project" value="UniProtKB-ARBA"/>
</dbReference>
<dbReference type="EMBL" id="CP030139">
    <property type="protein sequence ID" value="AZB72704.1"/>
    <property type="molecule type" value="Genomic_DNA"/>
</dbReference>
<evidence type="ECO:0000256" key="4">
    <source>
        <dbReference type="ARBA" id="ARBA00022605"/>
    </source>
</evidence>
<evidence type="ECO:0000256" key="1">
    <source>
        <dbReference type="ARBA" id="ARBA00004876"/>
    </source>
</evidence>
<evidence type="ECO:0000313" key="10">
    <source>
        <dbReference type="Proteomes" id="UP000267249"/>
    </source>
</evidence>
<dbReference type="CDD" id="cd03354">
    <property type="entry name" value="LbH_SAT"/>
    <property type="match status" value="1"/>
</dbReference>
<evidence type="ECO:0000256" key="7">
    <source>
        <dbReference type="ARBA" id="ARBA00023315"/>
    </source>
</evidence>
<dbReference type="AlphaFoldDB" id="A0AAN1QP17"/>
<dbReference type="GO" id="GO:0019344">
    <property type="term" value="P:cysteine biosynthetic process"/>
    <property type="evidence" value="ECO:0007669"/>
    <property type="project" value="UniProtKB-KW"/>
</dbReference>
<dbReference type="Pfam" id="PF00132">
    <property type="entry name" value="Hexapep"/>
    <property type="match status" value="1"/>
</dbReference>
<dbReference type="Proteomes" id="UP000267249">
    <property type="component" value="Chromosome"/>
</dbReference>
<evidence type="ECO:0000256" key="8">
    <source>
        <dbReference type="ARBA" id="ARBA00049486"/>
    </source>
</evidence>
<evidence type="ECO:0000313" key="9">
    <source>
        <dbReference type="EMBL" id="AZB72704.1"/>
    </source>
</evidence>
<dbReference type="EC" id="2.3.1.30" evidence="3"/>
<gene>
    <name evidence="9" type="primary">epsC</name>
    <name evidence="9" type="ORF">DOP62_08270</name>
</gene>